<evidence type="ECO:0000256" key="1">
    <source>
        <dbReference type="ARBA" id="ARBA00022553"/>
    </source>
</evidence>
<dbReference type="GO" id="GO:0000160">
    <property type="term" value="P:phosphorelay signal transduction system"/>
    <property type="evidence" value="ECO:0007669"/>
    <property type="project" value="InterPro"/>
</dbReference>
<dbReference type="Proteomes" id="UP000217163">
    <property type="component" value="Unassembled WGS sequence"/>
</dbReference>
<keyword evidence="1 2" id="KW-0597">Phosphoprotein</keyword>
<dbReference type="InterPro" id="IPR001789">
    <property type="entry name" value="Sig_transdc_resp-reg_receiver"/>
</dbReference>
<dbReference type="PROSITE" id="PS50110">
    <property type="entry name" value="RESPONSE_REGULATORY"/>
    <property type="match status" value="1"/>
</dbReference>
<dbReference type="PANTHER" id="PTHR44591">
    <property type="entry name" value="STRESS RESPONSE REGULATOR PROTEIN 1"/>
    <property type="match status" value="1"/>
</dbReference>
<feature type="domain" description="Response regulatory" evidence="3">
    <location>
        <begin position="8"/>
        <end position="120"/>
    </location>
</feature>
<dbReference type="AlphaFoldDB" id="A0A261WKF6"/>
<dbReference type="InterPro" id="IPR011006">
    <property type="entry name" value="CheY-like_superfamily"/>
</dbReference>
<comment type="caution">
    <text evidence="4">The sequence shown here is derived from an EMBL/GenBank/DDBJ whole genome shotgun (WGS) entry which is preliminary data.</text>
</comment>
<evidence type="ECO:0000313" key="5">
    <source>
        <dbReference type="Proteomes" id="UP000217163"/>
    </source>
</evidence>
<dbReference type="SUPFAM" id="SSF52172">
    <property type="entry name" value="CheY-like"/>
    <property type="match status" value="1"/>
</dbReference>
<name>A0A261WKF6_9PSED</name>
<dbReference type="SMART" id="SM00448">
    <property type="entry name" value="REC"/>
    <property type="match status" value="1"/>
</dbReference>
<proteinExistence type="predicted"/>
<dbReference type="EMBL" id="NKQU01000501">
    <property type="protein sequence ID" value="OZI86629.1"/>
    <property type="molecule type" value="Genomic_DNA"/>
</dbReference>
<reference evidence="5" key="1">
    <citation type="journal article" date="2016" name="Sci. Rep.">
        <title>Genome analysis of the kiwifruit canker pathogen Pseudomonas syringae pv. actinidiae biovar 5.</title>
        <authorList>
            <person name="Fujikawa T."/>
            <person name="Sawada H."/>
        </authorList>
    </citation>
    <scope>NUCLEOTIDE SEQUENCE [LARGE SCALE GENOMIC DNA]</scope>
    <source>
        <strain evidence="5">MAFF 212061</strain>
    </source>
</reference>
<protein>
    <submittedName>
        <fullName evidence="4">Response regulator</fullName>
    </submittedName>
</protein>
<evidence type="ECO:0000256" key="2">
    <source>
        <dbReference type="PROSITE-ProRule" id="PRU00169"/>
    </source>
</evidence>
<dbReference type="Gene3D" id="3.40.50.2300">
    <property type="match status" value="1"/>
</dbReference>
<sequence>MIAPPECIILLVDDEALTRQLAEMLLEECGYRVVTAENASQAMHRLQTHPGVGLIFTDLLMPGPMDGRELIHHLRCDGCDLPAILTSGIGYAPPFLPTRTRFLNKPYKRAHLVSHIEQFIAA</sequence>
<dbReference type="Pfam" id="PF00072">
    <property type="entry name" value="Response_reg"/>
    <property type="match status" value="1"/>
</dbReference>
<gene>
    <name evidence="4" type="ORF">CFN58_10490</name>
</gene>
<dbReference type="InterPro" id="IPR050595">
    <property type="entry name" value="Bact_response_regulator"/>
</dbReference>
<dbReference type="PANTHER" id="PTHR44591:SF18">
    <property type="entry name" value="REGULATORY PROTEIN"/>
    <property type="match status" value="1"/>
</dbReference>
<feature type="modified residue" description="4-aspartylphosphate" evidence="2">
    <location>
        <position position="58"/>
    </location>
</feature>
<organism evidence="4 5">
    <name type="scientific">Pseudomonas avellanae</name>
    <dbReference type="NCBI Taxonomy" id="46257"/>
    <lineage>
        <taxon>Bacteria</taxon>
        <taxon>Pseudomonadati</taxon>
        <taxon>Pseudomonadota</taxon>
        <taxon>Gammaproteobacteria</taxon>
        <taxon>Pseudomonadales</taxon>
        <taxon>Pseudomonadaceae</taxon>
        <taxon>Pseudomonas</taxon>
    </lineage>
</organism>
<accession>A0A261WKF6</accession>
<evidence type="ECO:0000313" key="4">
    <source>
        <dbReference type="EMBL" id="OZI86629.1"/>
    </source>
</evidence>
<evidence type="ECO:0000259" key="3">
    <source>
        <dbReference type="PROSITE" id="PS50110"/>
    </source>
</evidence>